<feature type="coiled-coil region" evidence="18">
    <location>
        <begin position="629"/>
        <end position="663"/>
    </location>
</feature>
<sequence>MSDKAIPVRVAVRIRPLVPKEITEGSQHFITKVLNQPQVTVKGSTEAFTYDYVFGPEESQIQVYETAVMKIVGKIFKGYNVTILAYGQTGSGKTFSMGTADMVSTTSAVLSDNSGIIQRAVKDLFHKMDEDASLTFDINVSFLELYMEKVYDLLSKSRNEEVDIREDPKNGIKINGLTETPVSTWEETLKCLENGSLNRRTGATAMNHQSSRSHAIFTLTINQINKDSSSIVKTSKFHLVDLAGSERASKTHAVGERFAEGVNINKGLLSLGNVISALCESNPRHIPYRDSKLTRLLQDSLGGNSHTLMIACVSPADSNYEETLSTLRYADRARKIKNKPIVNQDPTIVEVMALRAQVQQLLAANSNGSTSFAEVEQLRQQLKFAEEEKIHLTRALQLALEENTNMCEKALLADAANMQMKQRLEELQIQAVNLDRTLGAMNQTFNDTGDSSVPKAIEQMLNLKSKIDEIQDVQRKGEIEQVNHDMQSCIASDKENKDSDSESTGSPKRLSKLGADMALRQAALSNDLKELNAQLALKVHMVNKMTQDQEGPYSTVKAHYDATVSELENQIAALQQEKEELASLLAQVSGNVNTCKISEQRRKRLQELEPQITELKKKIQEQANIIKLKQRTEEQLKKFNNDIQAMRAQKVKLVRQMREENEKFRTWRQQKDREVARLKDQDRKRQGQLQKMEVLHAKQQNVLRRKMEDAMAVTKRLKEALSLHSTKPNKSSSASTTSENDQRIKTWLLGELNLLIKTKEAELALDSLKESRRTLATRLGKLEAKLASFDQNDAFLQPLKSEITNVAADIELRSEQINELNQKIAAADLENKAKTRLDYLQTMIEAKVALKILLEESVAARVENFTLSSEVEDLRSELDDLQRQQDEALHEISNYNMENVQMKQKHQSEISKISRDYEERMLTLIRQLPPVGLKESADHKISEKDIMERLRIQQEELERCSTLQEQLHSALNEIETLKQQKPPLLEMRAPLFPSKPKKPKTTQRKPSPVPVDVDDVEEIDDYNSDDDPEWRNTPMARRIRKLKEEDEAPPKMFDLDKHAKKIGKRLSRSHCSCSTGGCKSCICSRDNRACTIECGCSASGVCKNVTTDNVLKEDQNRIQQQEEQNRMLNETFDLGRKRSQPSSKENSRNGDDVEHDLSGTQPLKKSRIGLSKLTKKGGFFDSSA</sequence>
<dbReference type="SUPFAM" id="SSF52540">
    <property type="entry name" value="P-loop containing nucleoside triphosphate hydrolases"/>
    <property type="match status" value="1"/>
</dbReference>
<evidence type="ECO:0000256" key="4">
    <source>
        <dbReference type="ARBA" id="ARBA00022490"/>
    </source>
</evidence>
<feature type="coiled-coil region" evidence="18">
    <location>
        <begin position="375"/>
        <end position="444"/>
    </location>
</feature>
<feature type="binding site" evidence="17">
    <location>
        <begin position="87"/>
        <end position="94"/>
    </location>
    <ligand>
        <name>ATP</name>
        <dbReference type="ChEBI" id="CHEBI:30616"/>
    </ligand>
</feature>
<evidence type="ECO:0000256" key="16">
    <source>
        <dbReference type="ARBA" id="ARBA00034078"/>
    </source>
</evidence>
<evidence type="ECO:0000256" key="10">
    <source>
        <dbReference type="ARBA" id="ARBA00023014"/>
    </source>
</evidence>
<keyword evidence="14" id="KW-0206">Cytoskeleton</keyword>
<dbReference type="OrthoDB" id="3176171at2759"/>
<keyword evidence="7 17" id="KW-0547">Nucleotide-binding</keyword>
<dbReference type="InterPro" id="IPR019821">
    <property type="entry name" value="Kinesin_motor_CS"/>
</dbReference>
<evidence type="ECO:0000256" key="6">
    <source>
        <dbReference type="ARBA" id="ARBA00022723"/>
    </source>
</evidence>
<accession>A0A0N8A9S7</accession>
<feature type="region of interest" description="Disordered" evidence="19">
    <location>
        <begin position="989"/>
        <end position="1012"/>
    </location>
</feature>
<dbReference type="PROSITE" id="PS00411">
    <property type="entry name" value="KINESIN_MOTOR_1"/>
    <property type="match status" value="1"/>
</dbReference>
<dbReference type="GO" id="GO:0051231">
    <property type="term" value="P:spindle elongation"/>
    <property type="evidence" value="ECO:0007669"/>
    <property type="project" value="TreeGrafter"/>
</dbReference>
<feature type="coiled-coil region" evidence="18">
    <location>
        <begin position="557"/>
        <end position="591"/>
    </location>
</feature>
<evidence type="ECO:0000256" key="8">
    <source>
        <dbReference type="ARBA" id="ARBA00022840"/>
    </source>
</evidence>
<evidence type="ECO:0000256" key="12">
    <source>
        <dbReference type="ARBA" id="ARBA00023125"/>
    </source>
</evidence>
<evidence type="ECO:0000256" key="15">
    <source>
        <dbReference type="ARBA" id="ARBA00023242"/>
    </source>
</evidence>
<keyword evidence="11 18" id="KW-0175">Coiled coil</keyword>
<keyword evidence="9" id="KW-0408">Iron</keyword>
<proteinExistence type="inferred from homology"/>
<dbReference type="InterPro" id="IPR036961">
    <property type="entry name" value="Kinesin_motor_dom_sf"/>
</dbReference>
<evidence type="ECO:0000313" key="20">
    <source>
        <dbReference type="EMBL" id="JAI85228.1"/>
    </source>
</evidence>
<protein>
    <submittedName>
        <fullName evidence="20">Chromosome-associated kinesin KIF4A protein</fullName>
    </submittedName>
</protein>
<dbReference type="PANTHER" id="PTHR47969:SF15">
    <property type="entry name" value="CHROMOSOME-ASSOCIATED KINESIN KIF4A-RELATED"/>
    <property type="match status" value="1"/>
</dbReference>
<name>A0A0N8A9S7_9CRUS</name>
<evidence type="ECO:0000256" key="17">
    <source>
        <dbReference type="PROSITE-ProRule" id="PRU00283"/>
    </source>
</evidence>
<dbReference type="PROSITE" id="PS50067">
    <property type="entry name" value="KINESIN_MOTOR_2"/>
    <property type="match status" value="1"/>
</dbReference>
<evidence type="ECO:0000256" key="9">
    <source>
        <dbReference type="ARBA" id="ARBA00023004"/>
    </source>
</evidence>
<dbReference type="GO" id="GO:0007018">
    <property type="term" value="P:microtubule-based movement"/>
    <property type="evidence" value="ECO:0007669"/>
    <property type="project" value="InterPro"/>
</dbReference>
<dbReference type="GO" id="GO:0005524">
    <property type="term" value="F:ATP binding"/>
    <property type="evidence" value="ECO:0007669"/>
    <property type="project" value="UniProtKB-UniRule"/>
</dbReference>
<dbReference type="AlphaFoldDB" id="A0A0N8A9S7"/>
<evidence type="ECO:0000256" key="14">
    <source>
        <dbReference type="ARBA" id="ARBA00023212"/>
    </source>
</evidence>
<dbReference type="InterPro" id="IPR027417">
    <property type="entry name" value="P-loop_NTPase"/>
</dbReference>
<dbReference type="GO" id="GO:0003777">
    <property type="term" value="F:microtubule motor activity"/>
    <property type="evidence" value="ECO:0007669"/>
    <property type="project" value="InterPro"/>
</dbReference>
<dbReference type="GO" id="GO:0005829">
    <property type="term" value="C:cytosol"/>
    <property type="evidence" value="ECO:0007669"/>
    <property type="project" value="UniProtKB-ARBA"/>
</dbReference>
<reference evidence="20" key="2">
    <citation type="submission" date="2015-10" db="EMBL/GenBank/DDBJ databases">
        <authorList>
            <person name="Gilbert D.G."/>
        </authorList>
    </citation>
    <scope>NUCLEOTIDE SEQUENCE</scope>
</reference>
<dbReference type="EMBL" id="GDIP01238173">
    <property type="protein sequence ID" value="JAI85228.1"/>
    <property type="molecule type" value="Transcribed_RNA"/>
</dbReference>
<comment type="cofactor">
    <cofactor evidence="16">
        <name>[2Fe-2S] cluster</name>
        <dbReference type="ChEBI" id="CHEBI:190135"/>
    </cofactor>
</comment>
<dbReference type="InterPro" id="IPR001752">
    <property type="entry name" value="Kinesin_motor_dom"/>
</dbReference>
<evidence type="ECO:0000256" key="2">
    <source>
        <dbReference type="ARBA" id="ARBA00004123"/>
    </source>
</evidence>
<dbReference type="CDD" id="cd01372">
    <property type="entry name" value="KISc_KIF4"/>
    <property type="match status" value="1"/>
</dbReference>
<dbReference type="GO" id="GO:0008017">
    <property type="term" value="F:microtubule binding"/>
    <property type="evidence" value="ECO:0007669"/>
    <property type="project" value="InterPro"/>
</dbReference>
<dbReference type="GO" id="GO:0003677">
    <property type="term" value="F:DNA binding"/>
    <property type="evidence" value="ECO:0007669"/>
    <property type="project" value="UniProtKB-KW"/>
</dbReference>
<dbReference type="GO" id="GO:0005634">
    <property type="term" value="C:nucleus"/>
    <property type="evidence" value="ECO:0007669"/>
    <property type="project" value="UniProtKB-SubCell"/>
</dbReference>
<dbReference type="SMART" id="SM00129">
    <property type="entry name" value="KISc"/>
    <property type="match status" value="1"/>
</dbReference>
<feature type="coiled-coil region" evidence="18">
    <location>
        <begin position="810"/>
        <end position="837"/>
    </location>
</feature>
<evidence type="ECO:0000256" key="18">
    <source>
        <dbReference type="SAM" id="Coils"/>
    </source>
</evidence>
<dbReference type="FunFam" id="3.40.850.10:FF:000038">
    <property type="entry name" value="chromosome-associated kinesin KIF4A"/>
    <property type="match status" value="1"/>
</dbReference>
<keyword evidence="15" id="KW-0539">Nucleus</keyword>
<dbReference type="GO" id="GO:0005874">
    <property type="term" value="C:microtubule"/>
    <property type="evidence" value="ECO:0007669"/>
    <property type="project" value="UniProtKB-KW"/>
</dbReference>
<comment type="similarity">
    <text evidence="17">Belongs to the TRAFAC class myosin-kinesin ATPase superfamily. Kinesin family.</text>
</comment>
<evidence type="ECO:0000256" key="13">
    <source>
        <dbReference type="ARBA" id="ARBA00023175"/>
    </source>
</evidence>
<keyword evidence="13 17" id="KW-0505">Motor protein</keyword>
<keyword evidence="12" id="KW-0238">DNA-binding</keyword>
<feature type="region of interest" description="Disordered" evidence="19">
    <location>
        <begin position="492"/>
        <end position="511"/>
    </location>
</feature>
<dbReference type="Gene3D" id="3.40.850.10">
    <property type="entry name" value="Kinesin motor domain"/>
    <property type="match status" value="1"/>
</dbReference>
<feature type="compositionally biased region" description="Basic and acidic residues" evidence="19">
    <location>
        <begin position="1145"/>
        <end position="1157"/>
    </location>
</feature>
<dbReference type="GO" id="GO:0046872">
    <property type="term" value="F:metal ion binding"/>
    <property type="evidence" value="ECO:0007669"/>
    <property type="project" value="UniProtKB-KW"/>
</dbReference>
<reference evidence="20" key="1">
    <citation type="submission" date="2015-10" db="EMBL/GenBank/DDBJ databases">
        <title>Daphnia magna gene sets from two clonal populations assembled and annotated with EvidentialGene.</title>
        <authorList>
            <person name="Gilbert D."/>
            <person name="Podicheti R."/>
            <person name="Orsini L."/>
            <person name="Colbourne J."/>
            <person name="Pfrender M."/>
        </authorList>
    </citation>
    <scope>NUCLEOTIDE SEQUENCE</scope>
</reference>
<keyword evidence="5" id="KW-0493">Microtubule</keyword>
<dbReference type="Pfam" id="PF25764">
    <property type="entry name" value="KIF21A_4th"/>
    <property type="match status" value="1"/>
</dbReference>
<feature type="region of interest" description="Disordered" evidence="19">
    <location>
        <begin position="1129"/>
        <end position="1168"/>
    </location>
</feature>
<evidence type="ECO:0000256" key="3">
    <source>
        <dbReference type="ARBA" id="ARBA00004245"/>
    </source>
</evidence>
<evidence type="ECO:0000256" key="7">
    <source>
        <dbReference type="ARBA" id="ARBA00022741"/>
    </source>
</evidence>
<dbReference type="GO" id="GO:0007052">
    <property type="term" value="P:mitotic spindle organization"/>
    <property type="evidence" value="ECO:0007669"/>
    <property type="project" value="TreeGrafter"/>
</dbReference>
<evidence type="ECO:0000256" key="5">
    <source>
        <dbReference type="ARBA" id="ARBA00022701"/>
    </source>
</evidence>
<keyword evidence="4" id="KW-0963">Cytoplasm</keyword>
<keyword evidence="8 17" id="KW-0067">ATP-binding</keyword>
<comment type="cofactor">
    <cofactor evidence="1">
        <name>[4Fe-4S] cluster</name>
        <dbReference type="ChEBI" id="CHEBI:49883"/>
    </cofactor>
</comment>
<dbReference type="PRINTS" id="PR00380">
    <property type="entry name" value="KINESINHEAVY"/>
</dbReference>
<dbReference type="GO" id="GO:0051536">
    <property type="term" value="F:iron-sulfur cluster binding"/>
    <property type="evidence" value="ECO:0007669"/>
    <property type="project" value="UniProtKB-KW"/>
</dbReference>
<dbReference type="Pfam" id="PF00225">
    <property type="entry name" value="Kinesin"/>
    <property type="match status" value="1"/>
</dbReference>
<feature type="compositionally biased region" description="Polar residues" evidence="19">
    <location>
        <begin position="723"/>
        <end position="739"/>
    </location>
</feature>
<comment type="subcellular location">
    <subcellularLocation>
        <location evidence="3">Cytoplasm</location>
        <location evidence="3">Cytoskeleton</location>
    </subcellularLocation>
    <subcellularLocation>
        <location evidence="2">Nucleus</location>
    </subcellularLocation>
</comment>
<evidence type="ECO:0000256" key="11">
    <source>
        <dbReference type="ARBA" id="ARBA00023054"/>
    </source>
</evidence>
<feature type="region of interest" description="Disordered" evidence="19">
    <location>
        <begin position="720"/>
        <end position="740"/>
    </location>
</feature>
<dbReference type="GO" id="GO:0005875">
    <property type="term" value="C:microtubule associated complex"/>
    <property type="evidence" value="ECO:0007669"/>
    <property type="project" value="TreeGrafter"/>
</dbReference>
<dbReference type="InterPro" id="IPR027640">
    <property type="entry name" value="Kinesin-like_fam"/>
</dbReference>
<dbReference type="PANTHER" id="PTHR47969">
    <property type="entry name" value="CHROMOSOME-ASSOCIATED KINESIN KIF4A-RELATED"/>
    <property type="match status" value="1"/>
</dbReference>
<feature type="coiled-coil region" evidence="18">
    <location>
        <begin position="864"/>
        <end position="898"/>
    </location>
</feature>
<evidence type="ECO:0000256" key="1">
    <source>
        <dbReference type="ARBA" id="ARBA00001966"/>
    </source>
</evidence>
<keyword evidence="6" id="KW-0479">Metal-binding</keyword>
<evidence type="ECO:0000256" key="19">
    <source>
        <dbReference type="SAM" id="MobiDB-lite"/>
    </source>
</evidence>
<keyword evidence="10" id="KW-0411">Iron-sulfur</keyword>
<organism evidence="20">
    <name type="scientific">Daphnia magna</name>
    <dbReference type="NCBI Taxonomy" id="35525"/>
    <lineage>
        <taxon>Eukaryota</taxon>
        <taxon>Metazoa</taxon>
        <taxon>Ecdysozoa</taxon>
        <taxon>Arthropoda</taxon>
        <taxon>Crustacea</taxon>
        <taxon>Branchiopoda</taxon>
        <taxon>Diplostraca</taxon>
        <taxon>Cladocera</taxon>
        <taxon>Anomopoda</taxon>
        <taxon>Daphniidae</taxon>
        <taxon>Daphnia</taxon>
    </lineage>
</organism>